<protein>
    <submittedName>
        <fullName evidence="2">Host attachment protein</fullName>
    </submittedName>
</protein>
<proteinExistence type="predicted"/>
<dbReference type="AlphaFoldDB" id="A0A516INS8"/>
<dbReference type="InterPro" id="IPR041374">
    <property type="entry name" value="BaeRF_family12"/>
</dbReference>
<dbReference type="KEGG" id="sxa:FMM02_00445"/>
<keyword evidence="3" id="KW-1185">Reference proteome</keyword>
<accession>A0A516INS8</accession>
<evidence type="ECO:0000313" key="2">
    <source>
        <dbReference type="EMBL" id="QDP18562.1"/>
    </source>
</evidence>
<evidence type="ECO:0000313" key="3">
    <source>
        <dbReference type="Proteomes" id="UP000321857"/>
    </source>
</evidence>
<dbReference type="RefSeq" id="WP_147493025.1">
    <property type="nucleotide sequence ID" value="NZ_CP041659.1"/>
</dbReference>
<feature type="compositionally biased region" description="Polar residues" evidence="1">
    <location>
        <begin position="56"/>
        <end position="65"/>
    </location>
</feature>
<name>A0A516INS8_9SPHN</name>
<feature type="region of interest" description="Disordered" evidence="1">
    <location>
        <begin position="47"/>
        <end position="71"/>
    </location>
</feature>
<organism evidence="2 3">
    <name type="scientific">Sphingomonas xanthus</name>
    <dbReference type="NCBI Taxonomy" id="2594473"/>
    <lineage>
        <taxon>Bacteria</taxon>
        <taxon>Pseudomonadati</taxon>
        <taxon>Pseudomonadota</taxon>
        <taxon>Alphaproteobacteria</taxon>
        <taxon>Sphingomonadales</taxon>
        <taxon>Sphingomonadaceae</taxon>
        <taxon>Sphingomonas</taxon>
    </lineage>
</organism>
<gene>
    <name evidence="2" type="ORF">FMM02_00445</name>
</gene>
<sequence>MPLDNNTLVLVTDGRKTLFFRNEGDVNQIDLRTEAHDERDDAGFNRELATDAPGVSFQSAGSGHSTYEETDFKQLEEDRWAHNTADLVNRRALANDFESLVIIAPPKTLGELRKKLHKEAERRVAYEIPKEMTGRPIPDIEALLVSHTKTEEPAAF</sequence>
<reference evidence="2 3" key="1">
    <citation type="submission" date="2019-07" db="EMBL/GenBank/DDBJ databases">
        <title>Sphingomonas AE3 Genome sequencing and assembly.</title>
        <authorList>
            <person name="Kim H."/>
        </authorList>
    </citation>
    <scope>NUCLEOTIDE SEQUENCE [LARGE SCALE GENOMIC DNA]</scope>
    <source>
        <strain evidence="2 3">AE3</strain>
    </source>
</reference>
<dbReference type="OrthoDB" id="9812459at2"/>
<dbReference type="EMBL" id="CP041659">
    <property type="protein sequence ID" value="QDP18562.1"/>
    <property type="molecule type" value="Genomic_DNA"/>
</dbReference>
<dbReference type="Proteomes" id="UP000321857">
    <property type="component" value="Chromosome"/>
</dbReference>
<dbReference type="Pfam" id="PF18856">
    <property type="entry name" value="baeRF_family12"/>
    <property type="match status" value="1"/>
</dbReference>
<evidence type="ECO:0000256" key="1">
    <source>
        <dbReference type="SAM" id="MobiDB-lite"/>
    </source>
</evidence>